<dbReference type="InterPro" id="IPR002018">
    <property type="entry name" value="CarbesteraseB"/>
</dbReference>
<dbReference type="GeneTree" id="ENSGT00940000164234"/>
<proteinExistence type="inferred from homology"/>
<reference evidence="3" key="4">
    <citation type="submission" date="2025-08" db="UniProtKB">
        <authorList>
            <consortium name="Ensembl"/>
        </authorList>
    </citation>
    <scope>IDENTIFICATION</scope>
</reference>
<dbReference type="InterPro" id="IPR051093">
    <property type="entry name" value="Neuroligin/BSAL"/>
</dbReference>
<dbReference type="Pfam" id="PF00135">
    <property type="entry name" value="COesterase"/>
    <property type="match status" value="1"/>
</dbReference>
<evidence type="ECO:0000259" key="2">
    <source>
        <dbReference type="Pfam" id="PF00135"/>
    </source>
</evidence>
<evidence type="ECO:0000313" key="3">
    <source>
        <dbReference type="Ensembl" id="ENSCMIP00000036104.1"/>
    </source>
</evidence>
<dbReference type="Ensembl" id="ENSCMIT00000036637.1">
    <property type="protein sequence ID" value="ENSCMIP00000036104.1"/>
    <property type="gene ID" value="ENSCMIG00000015263.1"/>
</dbReference>
<dbReference type="SUPFAM" id="SSF53474">
    <property type="entry name" value="alpha/beta-Hydrolases"/>
    <property type="match status" value="1"/>
</dbReference>
<accession>A0A4W3IZJ1</accession>
<reference evidence="4" key="2">
    <citation type="journal article" date="2007" name="PLoS Biol.">
        <title>Survey sequencing and comparative analysis of the elephant shark (Callorhinchus milii) genome.</title>
        <authorList>
            <person name="Venkatesh B."/>
            <person name="Kirkness E.F."/>
            <person name="Loh Y.H."/>
            <person name="Halpern A.L."/>
            <person name="Lee A.P."/>
            <person name="Johnson J."/>
            <person name="Dandona N."/>
            <person name="Viswanathan L.D."/>
            <person name="Tay A."/>
            <person name="Venter J.C."/>
            <person name="Strausberg R.L."/>
            <person name="Brenner S."/>
        </authorList>
    </citation>
    <scope>NUCLEOTIDE SEQUENCE [LARGE SCALE GENOMIC DNA]</scope>
</reference>
<keyword evidence="4" id="KW-1185">Reference proteome</keyword>
<comment type="similarity">
    <text evidence="1">Belongs to the type-B carboxylesterase/lipase family.</text>
</comment>
<evidence type="ECO:0000313" key="4">
    <source>
        <dbReference type="Proteomes" id="UP000314986"/>
    </source>
</evidence>
<dbReference type="PANTHER" id="PTHR43903">
    <property type="entry name" value="NEUROLIGIN"/>
    <property type="match status" value="1"/>
</dbReference>
<reference evidence="4" key="3">
    <citation type="journal article" date="2014" name="Nature">
        <title>Elephant shark genome provides unique insights into gnathostome evolution.</title>
        <authorList>
            <consortium name="International Elephant Shark Genome Sequencing Consortium"/>
            <person name="Venkatesh B."/>
            <person name="Lee A.P."/>
            <person name="Ravi V."/>
            <person name="Maurya A.K."/>
            <person name="Lian M.M."/>
            <person name="Swann J.B."/>
            <person name="Ohta Y."/>
            <person name="Flajnik M.F."/>
            <person name="Sutoh Y."/>
            <person name="Kasahara M."/>
            <person name="Hoon S."/>
            <person name="Gangu V."/>
            <person name="Roy S.W."/>
            <person name="Irimia M."/>
            <person name="Korzh V."/>
            <person name="Kondrychyn I."/>
            <person name="Lim Z.W."/>
            <person name="Tay B.H."/>
            <person name="Tohari S."/>
            <person name="Kong K.W."/>
            <person name="Ho S."/>
            <person name="Lorente-Galdos B."/>
            <person name="Quilez J."/>
            <person name="Marques-Bonet T."/>
            <person name="Raney B.J."/>
            <person name="Ingham P.W."/>
            <person name="Tay A."/>
            <person name="Hillier L.W."/>
            <person name="Minx P."/>
            <person name="Boehm T."/>
            <person name="Wilson R.K."/>
            <person name="Brenner S."/>
            <person name="Warren W.C."/>
        </authorList>
    </citation>
    <scope>NUCLEOTIDE SEQUENCE [LARGE SCALE GENOMIC DNA]</scope>
</reference>
<dbReference type="InParanoid" id="A0A4W3IZJ1"/>
<sequence>MVDQLAALLWVQKNIERFAGDMESVTLFGQFSGAISSSLFALLPMTSSLFHRVIIEGGSALIPGIITPNKTQLAHEASQIGNCNTRNSMEILSCLRNKTEDEMRTIIINVVSFYFKSIIDNFTQ</sequence>
<dbReference type="STRING" id="7868.ENSCMIP00000036104"/>
<dbReference type="InterPro" id="IPR029058">
    <property type="entry name" value="AB_hydrolase_fold"/>
</dbReference>
<evidence type="ECO:0000256" key="1">
    <source>
        <dbReference type="ARBA" id="ARBA00005964"/>
    </source>
</evidence>
<protein>
    <recommendedName>
        <fullName evidence="2">Carboxylesterase type B domain-containing protein</fullName>
    </recommendedName>
</protein>
<dbReference type="Gene3D" id="3.40.50.1820">
    <property type="entry name" value="alpha/beta hydrolase"/>
    <property type="match status" value="1"/>
</dbReference>
<dbReference type="AlphaFoldDB" id="A0A4W3IZJ1"/>
<reference evidence="4" key="1">
    <citation type="journal article" date="2006" name="Science">
        <title>Ancient noncoding elements conserved in the human genome.</title>
        <authorList>
            <person name="Venkatesh B."/>
            <person name="Kirkness E.F."/>
            <person name="Loh Y.H."/>
            <person name="Halpern A.L."/>
            <person name="Lee A.P."/>
            <person name="Johnson J."/>
            <person name="Dandona N."/>
            <person name="Viswanathan L.D."/>
            <person name="Tay A."/>
            <person name="Venter J.C."/>
            <person name="Strausberg R.L."/>
            <person name="Brenner S."/>
        </authorList>
    </citation>
    <scope>NUCLEOTIDE SEQUENCE [LARGE SCALE GENOMIC DNA]</scope>
</reference>
<dbReference type="OMA" id="WELGCAD"/>
<dbReference type="Proteomes" id="UP000314986">
    <property type="component" value="Unassembled WGS sequence"/>
</dbReference>
<organism evidence="3 4">
    <name type="scientific">Callorhinchus milii</name>
    <name type="common">Ghost shark</name>
    <dbReference type="NCBI Taxonomy" id="7868"/>
    <lineage>
        <taxon>Eukaryota</taxon>
        <taxon>Metazoa</taxon>
        <taxon>Chordata</taxon>
        <taxon>Craniata</taxon>
        <taxon>Vertebrata</taxon>
        <taxon>Chondrichthyes</taxon>
        <taxon>Holocephali</taxon>
        <taxon>Chimaeriformes</taxon>
        <taxon>Callorhinchidae</taxon>
        <taxon>Callorhinchus</taxon>
    </lineage>
</organism>
<reference evidence="3" key="5">
    <citation type="submission" date="2025-09" db="UniProtKB">
        <authorList>
            <consortium name="Ensembl"/>
        </authorList>
    </citation>
    <scope>IDENTIFICATION</scope>
</reference>
<name>A0A4W3IZJ1_CALMI</name>
<feature type="domain" description="Carboxylesterase type B" evidence="2">
    <location>
        <begin position="1"/>
        <end position="108"/>
    </location>
</feature>